<organism evidence="2 3">
    <name type="scientific">Desulfosarcina ovata subsp. ovata</name>
    <dbReference type="NCBI Taxonomy" id="2752305"/>
    <lineage>
        <taxon>Bacteria</taxon>
        <taxon>Pseudomonadati</taxon>
        <taxon>Thermodesulfobacteriota</taxon>
        <taxon>Desulfobacteria</taxon>
        <taxon>Desulfobacterales</taxon>
        <taxon>Desulfosarcinaceae</taxon>
        <taxon>Desulfosarcina</taxon>
    </lineage>
</organism>
<feature type="domain" description="HD-GYP" evidence="1">
    <location>
        <begin position="178"/>
        <end position="382"/>
    </location>
</feature>
<evidence type="ECO:0000313" key="3">
    <source>
        <dbReference type="Proteomes" id="UP000422108"/>
    </source>
</evidence>
<reference evidence="2 3" key="1">
    <citation type="submission" date="2019-11" db="EMBL/GenBank/DDBJ databases">
        <title>Comparative genomics of hydrocarbon-degrading Desulfosarcina strains.</title>
        <authorList>
            <person name="Watanabe M."/>
            <person name="Kojima H."/>
            <person name="Fukui M."/>
        </authorList>
    </citation>
    <scope>NUCLEOTIDE SEQUENCE [LARGE SCALE GENOMIC DNA]</scope>
    <source>
        <strain evidence="3">oXyS1</strain>
    </source>
</reference>
<dbReference type="Pfam" id="PF13487">
    <property type="entry name" value="HD_5"/>
    <property type="match status" value="1"/>
</dbReference>
<dbReference type="InterPro" id="IPR003607">
    <property type="entry name" value="HD/PDEase_dom"/>
</dbReference>
<keyword evidence="3" id="KW-1185">Reference proteome</keyword>
<evidence type="ECO:0000313" key="2">
    <source>
        <dbReference type="EMBL" id="BBO88826.1"/>
    </source>
</evidence>
<dbReference type="InterPro" id="IPR037522">
    <property type="entry name" value="HD_GYP_dom"/>
</dbReference>
<sequence>MKTINIDLLIRILAEGGRLRSGADILDDSGRPLLAGNAETDNVETLLSLKLGGINLIPFDESSDAGVWDKNGNSIFQRLAGRPQKSPPRPGDHDLNLKAVTARMESACLEFKDKYSDFRSVFDETSRSIKENNGQMDMDKVIGPAEKMVRFLMNYDPSLSFLNRSPLTTENYPYHHAINVCNIGVAVLNRFNTNFSSIINRQLSLRFSEHDDIDPSARKDAFTYYIPGAIKEIAIGYFIHDIGKALIPDTIINKSTSLTEDEQRIVHGHAHEKGIEILERNHIRSLYIRNIVRWHHAAIYEGETGGYPEVPRPIEIPPYVKICKLVDIFDAMSSKRVYGEAADSAGVVARIYRKFAGKDPLLQFILHAFISEMGVCPTGSVIHLRNGQLAFVLDKQGPIVLPLTNIKGDPLSRYADPIDIDEKKKEDSFFDIDRRKAPLPPIQAFDILPAELREMFTRISIHNELKKQTT</sequence>
<dbReference type="AlphaFoldDB" id="A0A5K8A8N5"/>
<dbReference type="EMBL" id="AP021879">
    <property type="protein sequence ID" value="BBO88826.1"/>
    <property type="molecule type" value="Genomic_DNA"/>
</dbReference>
<dbReference type="PANTHER" id="PTHR43155">
    <property type="entry name" value="CYCLIC DI-GMP PHOSPHODIESTERASE PA4108-RELATED"/>
    <property type="match status" value="1"/>
</dbReference>
<dbReference type="PANTHER" id="PTHR43155:SF2">
    <property type="entry name" value="CYCLIC DI-GMP PHOSPHODIESTERASE PA4108"/>
    <property type="match status" value="1"/>
</dbReference>
<dbReference type="PROSITE" id="PS51832">
    <property type="entry name" value="HD_GYP"/>
    <property type="match status" value="1"/>
</dbReference>
<dbReference type="CDD" id="cd00077">
    <property type="entry name" value="HDc"/>
    <property type="match status" value="1"/>
</dbReference>
<accession>A0A5K8A8N5</accession>
<dbReference type="RefSeq" id="WP_155310094.1">
    <property type="nucleotide sequence ID" value="NZ_AP021879.1"/>
</dbReference>
<gene>
    <name evidence="2" type="ORF">DSCOOX_20060</name>
</gene>
<name>A0A5K8A8N5_9BACT</name>
<proteinExistence type="predicted"/>
<dbReference type="Gene3D" id="1.10.3210.10">
    <property type="entry name" value="Hypothetical protein af1432"/>
    <property type="match status" value="1"/>
</dbReference>
<dbReference type="SUPFAM" id="SSF109604">
    <property type="entry name" value="HD-domain/PDEase-like"/>
    <property type="match status" value="1"/>
</dbReference>
<dbReference type="Proteomes" id="UP000422108">
    <property type="component" value="Chromosome"/>
</dbReference>
<protein>
    <recommendedName>
        <fullName evidence="1">HD-GYP domain-containing protein</fullName>
    </recommendedName>
</protein>
<evidence type="ECO:0000259" key="1">
    <source>
        <dbReference type="PROSITE" id="PS51832"/>
    </source>
</evidence>